<comment type="caution">
    <text evidence="3">The sequence shown here is derived from an EMBL/GenBank/DDBJ whole genome shotgun (WGS) entry which is preliminary data.</text>
</comment>
<organism evidence="3 4">
    <name type="scientific">Natrinema hispanicum</name>
    <dbReference type="NCBI Taxonomy" id="392421"/>
    <lineage>
        <taxon>Archaea</taxon>
        <taxon>Methanobacteriati</taxon>
        <taxon>Methanobacteriota</taxon>
        <taxon>Stenosarchaea group</taxon>
        <taxon>Halobacteria</taxon>
        <taxon>Halobacteriales</taxon>
        <taxon>Natrialbaceae</taxon>
        <taxon>Natrinema</taxon>
    </lineage>
</organism>
<dbReference type="SUPFAM" id="SSF52172">
    <property type="entry name" value="CheY-like"/>
    <property type="match status" value="1"/>
</dbReference>
<evidence type="ECO:0000256" key="1">
    <source>
        <dbReference type="PROSITE-ProRule" id="PRU00169"/>
    </source>
</evidence>
<dbReference type="PANTHER" id="PTHR44520:SF2">
    <property type="entry name" value="RESPONSE REGULATOR RCP1"/>
    <property type="match status" value="1"/>
</dbReference>
<dbReference type="SMART" id="SM00448">
    <property type="entry name" value="REC"/>
    <property type="match status" value="1"/>
</dbReference>
<keyword evidence="1" id="KW-0597">Phosphoprotein</keyword>
<dbReference type="InterPro" id="IPR052893">
    <property type="entry name" value="TCS_response_regulator"/>
</dbReference>
<dbReference type="AlphaFoldDB" id="A0A482YB24"/>
<dbReference type="Pfam" id="PF00072">
    <property type="entry name" value="Response_reg"/>
    <property type="match status" value="1"/>
</dbReference>
<dbReference type="CDD" id="cd17557">
    <property type="entry name" value="REC_Rcp-like"/>
    <property type="match status" value="1"/>
</dbReference>
<dbReference type="PANTHER" id="PTHR44520">
    <property type="entry name" value="RESPONSE REGULATOR RCP1-RELATED"/>
    <property type="match status" value="1"/>
</dbReference>
<evidence type="ECO:0000313" key="3">
    <source>
        <dbReference type="EMBL" id="RZV10578.1"/>
    </source>
</evidence>
<sequence length="167" mass="18157">MYVALSLQLPFTRSSRPVSQQSDSESVSILLVEDNPGDVRLIQEAFGATGFEPTFHTVVDGDAALEFLREHGCETAGPSIDLVLLDLNLPRTDGFAVLEAIRDEQELTALPVIVLTSSKATEDIRKSYELCANAYLTKPSDPAEFAALGRAVEAFWIDEATLPSVFP</sequence>
<protein>
    <submittedName>
        <fullName evidence="3">Response regulator receiver domain-containing protein</fullName>
    </submittedName>
</protein>
<accession>A0A482YB24</accession>
<feature type="modified residue" description="4-aspartylphosphate" evidence="1">
    <location>
        <position position="86"/>
    </location>
</feature>
<dbReference type="InterPro" id="IPR011006">
    <property type="entry name" value="CheY-like_superfamily"/>
</dbReference>
<feature type="domain" description="Response regulatory" evidence="2">
    <location>
        <begin position="28"/>
        <end position="153"/>
    </location>
</feature>
<dbReference type="PROSITE" id="PS50110">
    <property type="entry name" value="RESPONSE_REGULATORY"/>
    <property type="match status" value="1"/>
</dbReference>
<gene>
    <name evidence="3" type="ORF">BDK88_1747</name>
</gene>
<evidence type="ECO:0000259" key="2">
    <source>
        <dbReference type="PROSITE" id="PS50110"/>
    </source>
</evidence>
<dbReference type="InterPro" id="IPR001789">
    <property type="entry name" value="Sig_transdc_resp-reg_receiver"/>
</dbReference>
<dbReference type="EMBL" id="SHMP01000004">
    <property type="protein sequence ID" value="RZV10578.1"/>
    <property type="molecule type" value="Genomic_DNA"/>
</dbReference>
<reference evidence="3 4" key="1">
    <citation type="submission" date="2019-02" db="EMBL/GenBank/DDBJ databases">
        <title>Genomic Encyclopedia of Archaeal and Bacterial Type Strains, Phase II (KMG-II): from individual species to whole genera.</title>
        <authorList>
            <person name="Goeker M."/>
        </authorList>
    </citation>
    <scope>NUCLEOTIDE SEQUENCE [LARGE SCALE GENOMIC DNA]</scope>
    <source>
        <strain evidence="3 4">DSM 18328</strain>
    </source>
</reference>
<dbReference type="Gene3D" id="3.40.50.2300">
    <property type="match status" value="1"/>
</dbReference>
<evidence type="ECO:0000313" key="4">
    <source>
        <dbReference type="Proteomes" id="UP000291097"/>
    </source>
</evidence>
<dbReference type="Proteomes" id="UP000291097">
    <property type="component" value="Unassembled WGS sequence"/>
</dbReference>
<name>A0A482YB24_9EURY</name>
<dbReference type="GO" id="GO:0000160">
    <property type="term" value="P:phosphorelay signal transduction system"/>
    <property type="evidence" value="ECO:0007669"/>
    <property type="project" value="InterPro"/>
</dbReference>
<proteinExistence type="predicted"/>